<accession>A0A1Q9E211</accession>
<evidence type="ECO:0000313" key="2">
    <source>
        <dbReference type="EMBL" id="OLQ01467.1"/>
    </source>
</evidence>
<dbReference type="OrthoDB" id="414798at2759"/>
<keyword evidence="3" id="KW-1185">Reference proteome</keyword>
<dbReference type="EMBL" id="LSRX01000291">
    <property type="protein sequence ID" value="OLQ01467.1"/>
    <property type="molecule type" value="Genomic_DNA"/>
</dbReference>
<dbReference type="AlphaFoldDB" id="A0A1Q9E211"/>
<evidence type="ECO:0000259" key="1">
    <source>
        <dbReference type="PROSITE" id="PS50053"/>
    </source>
</evidence>
<proteinExistence type="predicted"/>
<feature type="domain" description="Ubiquitin-like" evidence="1">
    <location>
        <begin position="3"/>
        <end position="74"/>
    </location>
</feature>
<dbReference type="InterPro" id="IPR009091">
    <property type="entry name" value="RCC1/BLIP-II"/>
</dbReference>
<name>A0A1Q9E211_SYMMI</name>
<dbReference type="InterPro" id="IPR051553">
    <property type="entry name" value="Ran_GTPase-activating"/>
</dbReference>
<dbReference type="PANTHER" id="PTHR45982:SF1">
    <property type="entry name" value="REGULATOR OF CHROMOSOME CONDENSATION"/>
    <property type="match status" value="1"/>
</dbReference>
<dbReference type="Gene3D" id="2.130.10.30">
    <property type="entry name" value="Regulator of chromosome condensation 1/beta-lactamase-inhibitor protein II"/>
    <property type="match status" value="2"/>
</dbReference>
<dbReference type="SUPFAM" id="SSF50985">
    <property type="entry name" value="RCC1/BLIP-II"/>
    <property type="match status" value="2"/>
</dbReference>
<organism evidence="2 3">
    <name type="scientific">Symbiodinium microadriaticum</name>
    <name type="common">Dinoflagellate</name>
    <name type="synonym">Zooxanthella microadriatica</name>
    <dbReference type="NCBI Taxonomy" id="2951"/>
    <lineage>
        <taxon>Eukaryota</taxon>
        <taxon>Sar</taxon>
        <taxon>Alveolata</taxon>
        <taxon>Dinophyceae</taxon>
        <taxon>Suessiales</taxon>
        <taxon>Symbiodiniaceae</taxon>
        <taxon>Symbiodinium</taxon>
    </lineage>
</organism>
<reference evidence="2 3" key="1">
    <citation type="submission" date="2016-02" db="EMBL/GenBank/DDBJ databases">
        <title>Genome analysis of coral dinoflagellate symbionts highlights evolutionary adaptations to a symbiotic lifestyle.</title>
        <authorList>
            <person name="Aranda M."/>
            <person name="Li Y."/>
            <person name="Liew Y.J."/>
            <person name="Baumgarten S."/>
            <person name="Simakov O."/>
            <person name="Wilson M."/>
            <person name="Piel J."/>
            <person name="Ashoor H."/>
            <person name="Bougouffa S."/>
            <person name="Bajic V.B."/>
            <person name="Ryu T."/>
            <person name="Ravasi T."/>
            <person name="Bayer T."/>
            <person name="Micklem G."/>
            <person name="Kim H."/>
            <person name="Bhak J."/>
            <person name="Lajeunesse T.C."/>
            <person name="Voolstra C.R."/>
        </authorList>
    </citation>
    <scope>NUCLEOTIDE SEQUENCE [LARGE SCALE GENOMIC DNA]</scope>
    <source>
        <strain evidence="2 3">CCMP2467</strain>
    </source>
</reference>
<gene>
    <name evidence="2" type="primary">HERC2</name>
    <name evidence="2" type="ORF">AK812_SmicGene15783</name>
</gene>
<dbReference type="InterPro" id="IPR029071">
    <property type="entry name" value="Ubiquitin-like_domsf"/>
</dbReference>
<evidence type="ECO:0000313" key="3">
    <source>
        <dbReference type="Proteomes" id="UP000186817"/>
    </source>
</evidence>
<dbReference type="InterPro" id="IPR000626">
    <property type="entry name" value="Ubiquitin-like_dom"/>
</dbReference>
<dbReference type="CDD" id="cd17039">
    <property type="entry name" value="Ubl_ubiquitin_like"/>
    <property type="match status" value="1"/>
</dbReference>
<sequence>MSISVAVHLLSGKRAFVEVEADELVESLKHRAQSALVAGRGRLLHSSGEVLDGTKTITEAKLKSGDMLSLHVSQVQLTATRQGGMFPGLAFAALLGDRSVVAWGAPDFGGDCSAVQGQLKNVQQIQASGRASAAILANGSVVTWGSADFGGDSRAVQEQLRDVQQIQACFGAFAAILGDGSVVTWGHDAYGGDSRAVQEQLRDVQQIQACFGAFAAIRSDGSVVTWGDADRGGDSSEVQDQLRDVQQIQASCGAFAAIRSDGSVVTWGSADFGGDSRAVQEQLRDVQQIQASTYAFAAVLGDGSVVTWGSADNGGDSSAVQDQLRDAQQIQASYGAFAAILRDGSVVTWGLANYGGDSSAVQEQLRDVQQIQASSRAFAAVLGDGAVITWGHADYGGDSSLVQDQLRDVQQIQASSRSFAAILGDGSVVAWGHAGDSIQLQDAKGKFQLCGDLESDGGFRGTIGADGSAGSFHLRPFETVLEYGPGNPEWLAGQWTKLHPNWKEMGMLLVRGTPELPESRNNVVHELEFNEEQERASLRIRVCWDCKNPSSDAAAETAASGNAFWRLAPGELSRLGGPDVPGFVVNVWRGKHTLLCLARSMAFGLGLCTEELPTLKVL</sequence>
<dbReference type="SUPFAM" id="SSF54236">
    <property type="entry name" value="Ubiquitin-like"/>
    <property type="match status" value="1"/>
</dbReference>
<comment type="caution">
    <text evidence="2">The sequence shown here is derived from an EMBL/GenBank/DDBJ whole genome shotgun (WGS) entry which is preliminary data.</text>
</comment>
<dbReference type="PROSITE" id="PS50053">
    <property type="entry name" value="UBIQUITIN_2"/>
    <property type="match status" value="1"/>
</dbReference>
<dbReference type="Proteomes" id="UP000186817">
    <property type="component" value="Unassembled WGS sequence"/>
</dbReference>
<dbReference type="PANTHER" id="PTHR45982">
    <property type="entry name" value="REGULATOR OF CHROMOSOME CONDENSATION"/>
    <property type="match status" value="1"/>
</dbReference>
<protein>
    <submittedName>
        <fullName evidence="2">Putative E3 ubiquitin-protein ligase HERC2</fullName>
    </submittedName>
</protein>